<protein>
    <recommendedName>
        <fullName evidence="2">PRELI/MSF1 domain-containing protein</fullName>
    </recommendedName>
</protein>
<accession>A0A9D4TCN1</accession>
<name>A0A9D4TCN1_RHISA</name>
<keyword evidence="1" id="KW-0472">Membrane</keyword>
<dbReference type="PROSITE" id="PS50904">
    <property type="entry name" value="PRELI_MSF1"/>
    <property type="match status" value="1"/>
</dbReference>
<dbReference type="Pfam" id="PF04707">
    <property type="entry name" value="PRELI"/>
    <property type="match status" value="1"/>
</dbReference>
<feature type="domain" description="PRELI/MSF1" evidence="2">
    <location>
        <begin position="1"/>
        <end position="116"/>
    </location>
</feature>
<dbReference type="EMBL" id="JABSTV010001048">
    <property type="protein sequence ID" value="KAH7985212.1"/>
    <property type="molecule type" value="Genomic_DNA"/>
</dbReference>
<organism evidence="3 4">
    <name type="scientific">Rhipicephalus sanguineus</name>
    <name type="common">Brown dog tick</name>
    <name type="synonym">Ixodes sanguineus</name>
    <dbReference type="NCBI Taxonomy" id="34632"/>
    <lineage>
        <taxon>Eukaryota</taxon>
        <taxon>Metazoa</taxon>
        <taxon>Ecdysozoa</taxon>
        <taxon>Arthropoda</taxon>
        <taxon>Chelicerata</taxon>
        <taxon>Arachnida</taxon>
        <taxon>Acari</taxon>
        <taxon>Parasitiformes</taxon>
        <taxon>Ixodida</taxon>
        <taxon>Ixodoidea</taxon>
        <taxon>Ixodidae</taxon>
        <taxon>Rhipicephalinae</taxon>
        <taxon>Rhipicephalus</taxon>
        <taxon>Rhipicephalus</taxon>
    </lineage>
</organism>
<gene>
    <name evidence="3" type="ORF">HPB52_024258</name>
</gene>
<dbReference type="GO" id="GO:0005758">
    <property type="term" value="C:mitochondrial intermembrane space"/>
    <property type="evidence" value="ECO:0007669"/>
    <property type="project" value="InterPro"/>
</dbReference>
<dbReference type="Proteomes" id="UP000821837">
    <property type="component" value="Unassembled WGS sequence"/>
</dbReference>
<keyword evidence="1" id="KW-1133">Transmembrane helix</keyword>
<evidence type="ECO:0000259" key="2">
    <source>
        <dbReference type="PROSITE" id="PS50904"/>
    </source>
</evidence>
<feature type="transmembrane region" description="Helical" evidence="1">
    <location>
        <begin position="12"/>
        <end position="31"/>
    </location>
</feature>
<dbReference type="InterPro" id="IPR037365">
    <property type="entry name" value="Slowmo/Ups"/>
</dbReference>
<evidence type="ECO:0000313" key="4">
    <source>
        <dbReference type="Proteomes" id="UP000821837"/>
    </source>
</evidence>
<keyword evidence="1" id="KW-0812">Transmembrane</keyword>
<keyword evidence="4" id="KW-1185">Reference proteome</keyword>
<reference evidence="3" key="2">
    <citation type="submission" date="2021-09" db="EMBL/GenBank/DDBJ databases">
        <authorList>
            <person name="Jia N."/>
            <person name="Wang J."/>
            <person name="Shi W."/>
            <person name="Du L."/>
            <person name="Sun Y."/>
            <person name="Zhan W."/>
            <person name="Jiang J."/>
            <person name="Wang Q."/>
            <person name="Zhang B."/>
            <person name="Ji P."/>
            <person name="Sakyi L.B."/>
            <person name="Cui X."/>
            <person name="Yuan T."/>
            <person name="Jiang B."/>
            <person name="Yang W."/>
            <person name="Lam T.T.-Y."/>
            <person name="Chang Q."/>
            <person name="Ding S."/>
            <person name="Wang X."/>
            <person name="Zhu J."/>
            <person name="Ruan X."/>
            <person name="Zhao L."/>
            <person name="Wei J."/>
            <person name="Que T."/>
            <person name="Du C."/>
            <person name="Cheng J."/>
            <person name="Dai P."/>
            <person name="Han X."/>
            <person name="Huang E."/>
            <person name="Gao Y."/>
            <person name="Liu J."/>
            <person name="Shao H."/>
            <person name="Ye R."/>
            <person name="Li L."/>
            <person name="Wei W."/>
            <person name="Wang X."/>
            <person name="Wang C."/>
            <person name="Huo Q."/>
            <person name="Li W."/>
            <person name="Guo W."/>
            <person name="Chen H."/>
            <person name="Chen S."/>
            <person name="Zhou L."/>
            <person name="Zhou L."/>
            <person name="Ni X."/>
            <person name="Tian J."/>
            <person name="Zhou Y."/>
            <person name="Sheng Y."/>
            <person name="Liu T."/>
            <person name="Pan Y."/>
            <person name="Xia L."/>
            <person name="Li J."/>
            <person name="Zhao F."/>
            <person name="Cao W."/>
        </authorList>
    </citation>
    <scope>NUCLEOTIDE SEQUENCE</scope>
    <source>
        <strain evidence="3">Rsan-2018</strain>
        <tissue evidence="3">Larvae</tissue>
    </source>
</reference>
<evidence type="ECO:0000313" key="3">
    <source>
        <dbReference type="EMBL" id="KAH7985212.1"/>
    </source>
</evidence>
<reference evidence="3" key="1">
    <citation type="journal article" date="2020" name="Cell">
        <title>Large-Scale Comparative Analyses of Tick Genomes Elucidate Their Genetic Diversity and Vector Capacities.</title>
        <authorList>
            <consortium name="Tick Genome and Microbiome Consortium (TIGMIC)"/>
            <person name="Jia N."/>
            <person name="Wang J."/>
            <person name="Shi W."/>
            <person name="Du L."/>
            <person name="Sun Y."/>
            <person name="Zhan W."/>
            <person name="Jiang J.F."/>
            <person name="Wang Q."/>
            <person name="Zhang B."/>
            <person name="Ji P."/>
            <person name="Bell-Sakyi L."/>
            <person name="Cui X.M."/>
            <person name="Yuan T.T."/>
            <person name="Jiang B.G."/>
            <person name="Yang W.F."/>
            <person name="Lam T.T."/>
            <person name="Chang Q.C."/>
            <person name="Ding S.J."/>
            <person name="Wang X.J."/>
            <person name="Zhu J.G."/>
            <person name="Ruan X.D."/>
            <person name="Zhao L."/>
            <person name="Wei J.T."/>
            <person name="Ye R.Z."/>
            <person name="Que T.C."/>
            <person name="Du C.H."/>
            <person name="Zhou Y.H."/>
            <person name="Cheng J.X."/>
            <person name="Dai P.F."/>
            <person name="Guo W.B."/>
            <person name="Han X.H."/>
            <person name="Huang E.J."/>
            <person name="Li L.F."/>
            <person name="Wei W."/>
            <person name="Gao Y.C."/>
            <person name="Liu J.Z."/>
            <person name="Shao H.Z."/>
            <person name="Wang X."/>
            <person name="Wang C.C."/>
            <person name="Yang T.C."/>
            <person name="Huo Q.B."/>
            <person name="Li W."/>
            <person name="Chen H.Y."/>
            <person name="Chen S.E."/>
            <person name="Zhou L.G."/>
            <person name="Ni X.B."/>
            <person name="Tian J.H."/>
            <person name="Sheng Y."/>
            <person name="Liu T."/>
            <person name="Pan Y.S."/>
            <person name="Xia L.Y."/>
            <person name="Li J."/>
            <person name="Zhao F."/>
            <person name="Cao W.C."/>
        </authorList>
    </citation>
    <scope>NUCLEOTIDE SEQUENCE</scope>
    <source>
        <strain evidence="3">Rsan-2018</strain>
    </source>
</reference>
<dbReference type="AlphaFoldDB" id="A0A9D4TCN1"/>
<dbReference type="VEuPathDB" id="VectorBase:RSAN_038142"/>
<evidence type="ECO:0000256" key="1">
    <source>
        <dbReference type="SAM" id="Phobius"/>
    </source>
</evidence>
<dbReference type="PANTHER" id="PTHR11158">
    <property type="entry name" value="MSF1/PX19 RELATED"/>
    <property type="match status" value="1"/>
</dbReference>
<dbReference type="InterPro" id="IPR006797">
    <property type="entry name" value="PRELI/MSF1_dom"/>
</dbReference>
<sequence length="116" mass="13625">MVQKYQSPVRVYKYPFELVMAIIGVDFVYFIQKNSLDRRQRILKIEAYNESFSARVGIKENCTYSVHPENPDWTCFEQSASLDVKSFFGFESAVEKLAMKQYSHNISKVSYIPKYL</sequence>
<comment type="caution">
    <text evidence="3">The sequence shown here is derived from an EMBL/GenBank/DDBJ whole genome shotgun (WGS) entry which is preliminary data.</text>
</comment>
<proteinExistence type="predicted"/>